<dbReference type="PROSITE" id="PS50240">
    <property type="entry name" value="TRYPSIN_DOM"/>
    <property type="match status" value="1"/>
</dbReference>
<dbReference type="InterPro" id="IPR001314">
    <property type="entry name" value="Peptidase_S1A"/>
</dbReference>
<gene>
    <name evidence="15" type="ORF">EAI_09743</name>
</gene>
<dbReference type="FunFam" id="2.40.10.10:FF:000120">
    <property type="entry name" value="Putative serine protease"/>
    <property type="match status" value="1"/>
</dbReference>
<dbReference type="GO" id="GO:0006508">
    <property type="term" value="P:proteolysis"/>
    <property type="evidence" value="ECO:0007669"/>
    <property type="project" value="UniProtKB-KW"/>
</dbReference>
<evidence type="ECO:0000256" key="5">
    <source>
        <dbReference type="ARBA" id="ARBA00022820"/>
    </source>
</evidence>
<dbReference type="InterPro" id="IPR033116">
    <property type="entry name" value="TRYPSIN_SER"/>
</dbReference>
<evidence type="ECO:0000256" key="9">
    <source>
        <dbReference type="ARBA" id="ARBA00052079"/>
    </source>
</evidence>
<keyword evidence="3 11" id="KW-0732">Signal</keyword>
<sequence length="388" mass="43012">MIFTDLFFLFLVLTTISAQNKCVDRRAECINIRNCPPLIEILRGPKPLSQEAIESLRNSQCGFEGKDPMVCCINQTPTPTPTPTPLPPVTPNTQTGSVPDPPNVTNHPNLRLLEHQTCGPITQQRVIGGNKTSINEYPWMALIAYNTGRGTEFRCGGTIISSRYILTAAHCVTTLPRDLTLIGVRVGDHDISKERDCDTDENGLEIQCAEKYQDFGIESVHFHPEYMRAKLQNDVALIRLNSTVDFRPSNVKPICLPFGTATRLSQKRAIVTGWGATELGPRSQDLLQAKLPVITNEQCAEVYKNTVEIWYKQICAGGLNMVDSCMGDSGGPLQAPAIYNGPNVRNKVRIVQYGVVSYGLKNCGTAGFPGVYTRISYYMDWILNIMRD</sequence>
<keyword evidence="6 10" id="KW-0720">Serine protease</keyword>
<accession>E2C8L1</accession>
<proteinExistence type="inferred from homology"/>
<dbReference type="OrthoDB" id="9028152at2759"/>
<evidence type="ECO:0000256" key="2">
    <source>
        <dbReference type="ARBA" id="ARBA00022670"/>
    </source>
</evidence>
<dbReference type="AlphaFoldDB" id="E2C8L1"/>
<dbReference type="PROSITE" id="PS00134">
    <property type="entry name" value="TRYPSIN_HIS"/>
    <property type="match status" value="1"/>
</dbReference>
<evidence type="ECO:0000313" key="16">
    <source>
        <dbReference type="Proteomes" id="UP000008237"/>
    </source>
</evidence>
<dbReference type="STRING" id="610380.E2C8L1"/>
<evidence type="ECO:0000259" key="14">
    <source>
        <dbReference type="PROSITE" id="PS51888"/>
    </source>
</evidence>
<dbReference type="InterPro" id="IPR043504">
    <property type="entry name" value="Peptidase_S1_PA_chymotrypsin"/>
</dbReference>
<keyword evidence="16" id="KW-1185">Reference proteome</keyword>
<dbReference type="Pfam" id="PF00089">
    <property type="entry name" value="Trypsin"/>
    <property type="match status" value="1"/>
</dbReference>
<dbReference type="PROSITE" id="PS00135">
    <property type="entry name" value="TRYPSIN_SER"/>
    <property type="match status" value="1"/>
</dbReference>
<feature type="compositionally biased region" description="Pro residues" evidence="12">
    <location>
        <begin position="78"/>
        <end position="90"/>
    </location>
</feature>
<dbReference type="GO" id="GO:0042381">
    <property type="term" value="P:hemolymph coagulation"/>
    <property type="evidence" value="ECO:0007669"/>
    <property type="project" value="UniProtKB-KW"/>
</dbReference>
<dbReference type="Pfam" id="PF12032">
    <property type="entry name" value="CLIP"/>
    <property type="match status" value="1"/>
</dbReference>
<keyword evidence="2 10" id="KW-0645">Protease</keyword>
<dbReference type="EMBL" id="GL453666">
    <property type="protein sequence ID" value="EFN75741.1"/>
    <property type="molecule type" value="Genomic_DNA"/>
</dbReference>
<comment type="catalytic activity">
    <reaction evidence="9">
        <text>Selective cleavage of 103-Arg-|-Ser-104 and 124-Ile-|-Ile-125 bonds in Limulus clotting factor B to form activated factor B. Cleavage of -Pro-Arg-|-Xaa- bonds in synthetic substrates.</text>
        <dbReference type="EC" id="3.4.21.84"/>
    </reaction>
</comment>
<dbReference type="CDD" id="cd00190">
    <property type="entry name" value="Tryp_SPc"/>
    <property type="match status" value="1"/>
</dbReference>
<feature type="signal peptide" evidence="11">
    <location>
        <begin position="1"/>
        <end position="18"/>
    </location>
</feature>
<dbReference type="SMART" id="SM00020">
    <property type="entry name" value="Tryp_SPc"/>
    <property type="match status" value="1"/>
</dbReference>
<dbReference type="InterPro" id="IPR001254">
    <property type="entry name" value="Trypsin_dom"/>
</dbReference>
<feature type="domain" description="Peptidase S1" evidence="13">
    <location>
        <begin position="126"/>
        <end position="387"/>
    </location>
</feature>
<dbReference type="Proteomes" id="UP000008237">
    <property type="component" value="Unassembled WGS sequence"/>
</dbReference>
<evidence type="ECO:0000256" key="3">
    <source>
        <dbReference type="ARBA" id="ARBA00022729"/>
    </source>
</evidence>
<keyword evidence="11" id="KW-0964">Secreted</keyword>
<dbReference type="InterPro" id="IPR038565">
    <property type="entry name" value="CLIP_sf"/>
</dbReference>
<evidence type="ECO:0000256" key="8">
    <source>
        <dbReference type="ARBA" id="ARBA00024195"/>
    </source>
</evidence>
<name>E2C8L1_HARSA</name>
<comment type="domain">
    <text evidence="11">The clip domain consists of 35-55 residues which are 'knitted' together usually by 3 conserved disulfide bonds forming a clip-like compact structure.</text>
</comment>
<keyword evidence="5" id="KW-0353">Hemolymph clotting</keyword>
<dbReference type="SUPFAM" id="SSF50494">
    <property type="entry name" value="Trypsin-like serine proteases"/>
    <property type="match status" value="1"/>
</dbReference>
<evidence type="ECO:0000256" key="1">
    <source>
        <dbReference type="ARBA" id="ARBA00022659"/>
    </source>
</evidence>
<feature type="chain" id="PRO_5023963270" description="CLIP domain-containing serine protease" evidence="11">
    <location>
        <begin position="19"/>
        <end position="388"/>
    </location>
</feature>
<evidence type="ECO:0000256" key="11">
    <source>
        <dbReference type="RuleBase" id="RU366078"/>
    </source>
</evidence>
<evidence type="ECO:0000256" key="12">
    <source>
        <dbReference type="SAM" id="MobiDB-lite"/>
    </source>
</evidence>
<evidence type="ECO:0000313" key="15">
    <source>
        <dbReference type="EMBL" id="EFN75741.1"/>
    </source>
</evidence>
<evidence type="ECO:0000256" key="6">
    <source>
        <dbReference type="ARBA" id="ARBA00022825"/>
    </source>
</evidence>
<protein>
    <recommendedName>
        <fullName evidence="11">CLIP domain-containing serine protease</fullName>
        <ecNumber evidence="10">3.4.21.-</ecNumber>
    </recommendedName>
</protein>
<dbReference type="GO" id="GO:0005576">
    <property type="term" value="C:extracellular region"/>
    <property type="evidence" value="ECO:0007669"/>
    <property type="project" value="UniProtKB-SubCell"/>
</dbReference>
<evidence type="ECO:0000256" key="10">
    <source>
        <dbReference type="RuleBase" id="RU363034"/>
    </source>
</evidence>
<comment type="similarity">
    <text evidence="8 11">Belongs to the peptidase S1 family. CLIP subfamily.</text>
</comment>
<dbReference type="PANTHER" id="PTHR24258">
    <property type="entry name" value="SERINE PROTEASE-RELATED"/>
    <property type="match status" value="1"/>
</dbReference>
<keyword evidence="7" id="KW-1015">Disulfide bond</keyword>
<reference evidence="15 16" key="1">
    <citation type="journal article" date="2010" name="Science">
        <title>Genomic comparison of the ants Camponotus floridanus and Harpegnathos saltator.</title>
        <authorList>
            <person name="Bonasio R."/>
            <person name="Zhang G."/>
            <person name="Ye C."/>
            <person name="Mutti N.S."/>
            <person name="Fang X."/>
            <person name="Qin N."/>
            <person name="Donahue G."/>
            <person name="Yang P."/>
            <person name="Li Q."/>
            <person name="Li C."/>
            <person name="Zhang P."/>
            <person name="Huang Z."/>
            <person name="Berger S.L."/>
            <person name="Reinberg D."/>
            <person name="Wang J."/>
            <person name="Liebig J."/>
        </authorList>
    </citation>
    <scope>NUCLEOTIDE SEQUENCE [LARGE SCALE GENOMIC DNA]</scope>
    <source>
        <strain evidence="15 16">R22 G/1</strain>
    </source>
</reference>
<dbReference type="GO" id="GO:0004252">
    <property type="term" value="F:serine-type endopeptidase activity"/>
    <property type="evidence" value="ECO:0007669"/>
    <property type="project" value="UniProtKB-UniRule"/>
</dbReference>
<feature type="region of interest" description="Disordered" evidence="12">
    <location>
        <begin position="77"/>
        <end position="101"/>
    </location>
</feature>
<dbReference type="PROSITE" id="PS51888">
    <property type="entry name" value="CLIP"/>
    <property type="match status" value="1"/>
</dbReference>
<dbReference type="Gene3D" id="2.40.10.10">
    <property type="entry name" value="Trypsin-like serine proteases"/>
    <property type="match status" value="2"/>
</dbReference>
<dbReference type="InterPro" id="IPR022700">
    <property type="entry name" value="CLIP"/>
</dbReference>
<dbReference type="OMA" id="DYVQWIT"/>
<organism evidence="16">
    <name type="scientific">Harpegnathos saltator</name>
    <name type="common">Jerdon's jumping ant</name>
    <dbReference type="NCBI Taxonomy" id="610380"/>
    <lineage>
        <taxon>Eukaryota</taxon>
        <taxon>Metazoa</taxon>
        <taxon>Ecdysozoa</taxon>
        <taxon>Arthropoda</taxon>
        <taxon>Hexapoda</taxon>
        <taxon>Insecta</taxon>
        <taxon>Pterygota</taxon>
        <taxon>Neoptera</taxon>
        <taxon>Endopterygota</taxon>
        <taxon>Hymenoptera</taxon>
        <taxon>Apocrita</taxon>
        <taxon>Aculeata</taxon>
        <taxon>Formicoidea</taxon>
        <taxon>Formicidae</taxon>
        <taxon>Ponerinae</taxon>
        <taxon>Ponerini</taxon>
        <taxon>Harpegnathos</taxon>
    </lineage>
</organism>
<dbReference type="SMART" id="SM00680">
    <property type="entry name" value="CLIP"/>
    <property type="match status" value="1"/>
</dbReference>
<dbReference type="PRINTS" id="PR00722">
    <property type="entry name" value="CHYMOTRYPSIN"/>
</dbReference>
<evidence type="ECO:0000259" key="13">
    <source>
        <dbReference type="PROSITE" id="PS50240"/>
    </source>
</evidence>
<keyword evidence="4 10" id="KW-0378">Hydrolase</keyword>
<evidence type="ECO:0000256" key="7">
    <source>
        <dbReference type="ARBA" id="ARBA00023157"/>
    </source>
</evidence>
<dbReference type="InParanoid" id="E2C8L1"/>
<dbReference type="InterPro" id="IPR009003">
    <property type="entry name" value="Peptidase_S1_PA"/>
</dbReference>
<evidence type="ECO:0000256" key="4">
    <source>
        <dbReference type="ARBA" id="ARBA00022801"/>
    </source>
</evidence>
<feature type="domain" description="Clip" evidence="14">
    <location>
        <begin position="17"/>
        <end position="72"/>
    </location>
</feature>
<dbReference type="PANTHER" id="PTHR24258:SF144">
    <property type="entry name" value="GH14088P"/>
    <property type="match status" value="1"/>
</dbReference>
<comment type="subcellular location">
    <subcellularLocation>
        <location evidence="11">Secreted</location>
    </subcellularLocation>
</comment>
<dbReference type="Gene3D" id="3.30.1640.30">
    <property type="match status" value="1"/>
</dbReference>
<keyword evidence="1" id="KW-0768">Sushi</keyword>
<dbReference type="EC" id="3.4.21.-" evidence="10"/>
<dbReference type="InterPro" id="IPR018114">
    <property type="entry name" value="TRYPSIN_HIS"/>
</dbReference>
<dbReference type="MEROPS" id="S01.B31"/>